<gene>
    <name evidence="2" type="ORF">A3I23_03925</name>
</gene>
<dbReference type="AlphaFoldDB" id="A0A1F6Y3H1"/>
<proteinExistence type="predicted"/>
<evidence type="ECO:0000313" key="2">
    <source>
        <dbReference type="EMBL" id="OGJ00875.1"/>
    </source>
</evidence>
<dbReference type="Proteomes" id="UP000177693">
    <property type="component" value="Unassembled WGS sequence"/>
</dbReference>
<reference evidence="2 3" key="1">
    <citation type="journal article" date="2016" name="Nat. Commun.">
        <title>Thousands of microbial genomes shed light on interconnected biogeochemical processes in an aquifer system.</title>
        <authorList>
            <person name="Anantharaman K."/>
            <person name="Brown C.T."/>
            <person name="Hug L.A."/>
            <person name="Sharon I."/>
            <person name="Castelle C.J."/>
            <person name="Probst A.J."/>
            <person name="Thomas B.C."/>
            <person name="Singh A."/>
            <person name="Wilkins M.J."/>
            <person name="Karaoz U."/>
            <person name="Brodie E.L."/>
            <person name="Williams K.H."/>
            <person name="Hubbard S.S."/>
            <person name="Banfield J.F."/>
        </authorList>
    </citation>
    <scope>NUCLEOTIDE SEQUENCE [LARGE SCALE GENOMIC DNA]</scope>
</reference>
<comment type="caution">
    <text evidence="2">The sequence shown here is derived from an EMBL/GenBank/DDBJ whole genome shotgun (WGS) entry which is preliminary data.</text>
</comment>
<dbReference type="Gene3D" id="2.40.10.120">
    <property type="match status" value="1"/>
</dbReference>
<dbReference type="InterPro" id="IPR009003">
    <property type="entry name" value="Peptidase_S1_PA"/>
</dbReference>
<keyword evidence="1" id="KW-0472">Membrane</keyword>
<evidence type="ECO:0000256" key="1">
    <source>
        <dbReference type="SAM" id="Phobius"/>
    </source>
</evidence>
<dbReference type="Pfam" id="PF13365">
    <property type="entry name" value="Trypsin_2"/>
    <property type="match status" value="1"/>
</dbReference>
<keyword evidence="1" id="KW-1133">Transmembrane helix</keyword>
<dbReference type="SUPFAM" id="SSF50494">
    <property type="entry name" value="Trypsin-like serine proteases"/>
    <property type="match status" value="1"/>
</dbReference>
<evidence type="ECO:0000313" key="3">
    <source>
        <dbReference type="Proteomes" id="UP000177693"/>
    </source>
</evidence>
<sequence length="296" mass="32268">MKIFVSETKRETVAVLVVCFLVALTYLGTQAFNSYKTQKVSREELELQKEQAILDKEKLRDQELADLKQQLLVLKNKPPEVKTVTNTITVGSDEVIAKMVKEWSPRVAHMECSWFNGRGDLYATASGSATLVNFTGLGLRAVTSRHLLVGTNNYTPRECDIELTNEKVYTVSIKENNVNIGKNEDWAYISLPADSTLTAITKQNIKLCPSVEIGDKLLVLGYPKIGAKTGLTITDGIVSGIDKNYFITSAKIDKGNSGGAAILVKDDCYLGIPSSSAVGVIESLGRILKASFVIGS</sequence>
<feature type="transmembrane region" description="Helical" evidence="1">
    <location>
        <begin position="12"/>
        <end position="32"/>
    </location>
</feature>
<organism evidence="2 3">
    <name type="scientific">Candidatus Nomurabacteria bacterium RIFCSPLOWO2_02_FULL_40_67</name>
    <dbReference type="NCBI Taxonomy" id="1801787"/>
    <lineage>
        <taxon>Bacteria</taxon>
        <taxon>Candidatus Nomuraibacteriota</taxon>
    </lineage>
</organism>
<name>A0A1F6Y3H1_9BACT</name>
<keyword evidence="1" id="KW-0812">Transmembrane</keyword>
<dbReference type="EMBL" id="MFVL01000026">
    <property type="protein sequence ID" value="OGJ00875.1"/>
    <property type="molecule type" value="Genomic_DNA"/>
</dbReference>
<accession>A0A1F6Y3H1</accession>
<evidence type="ECO:0008006" key="4">
    <source>
        <dbReference type="Google" id="ProtNLM"/>
    </source>
</evidence>
<protein>
    <recommendedName>
        <fullName evidence="4">Serine protease</fullName>
    </recommendedName>
</protein>